<dbReference type="GO" id="GO:0016740">
    <property type="term" value="F:transferase activity"/>
    <property type="evidence" value="ECO:0007669"/>
    <property type="project" value="UniProtKB-KW"/>
</dbReference>
<feature type="domain" description="Glucuronosyltransferase GumK N-terminal" evidence="1">
    <location>
        <begin position="6"/>
        <end position="143"/>
    </location>
</feature>
<dbReference type="Pfam" id="PF22059">
    <property type="entry name" value="GumK_N"/>
    <property type="match status" value="1"/>
</dbReference>
<reference evidence="2 3" key="1">
    <citation type="submission" date="2019-02" db="EMBL/GenBank/DDBJ databases">
        <authorList>
            <consortium name="Pathogen Informatics"/>
        </authorList>
    </citation>
    <scope>NUCLEOTIDE SEQUENCE [LARGE SCALE GENOMIC DNA]</scope>
    <source>
        <strain evidence="2 3">3012STDY7103891</strain>
    </source>
</reference>
<dbReference type="EMBL" id="CAACYJ010000035">
    <property type="protein sequence ID" value="VFB20065.1"/>
    <property type="molecule type" value="Genomic_DNA"/>
</dbReference>
<sequence>MLNILFLSHTFWGSEFRVGSHHLSKNMAEAGHNVIYIPMPVTPFHLLKLKFSDLRIKQSGKLTDIQIGLSQFIPRTFIPAGEFIKSSGYDIAFSGLSKKLKSIMERKNIKKFDYIFLDHPKLFGITRLIPYSKLIYRPTDIYAGVGIRGITKCEQICLEHSKGLITTSKPVLEHLKTKFDTKIPHLTLINGVDLELFTMETSVPEDLISIPGKKCIYVGAFDERFDFEGMSEIIKKNRNLSFIFVGPFPQNKKSYFDKLSNAHVLGTKDFSQIPAYMQACDISIMPFSDAPSNEGRSPMKLYEYLAAGLPVVSRHTDEIHRRNHSRIFTYRTISEANDKITEALKLKKESSAPKELSWKKITLDALDFAQNLA</sequence>
<proteinExistence type="predicted"/>
<keyword evidence="2" id="KW-0808">Transferase</keyword>
<evidence type="ECO:0000259" key="1">
    <source>
        <dbReference type="Pfam" id="PF22059"/>
    </source>
</evidence>
<dbReference type="Gene3D" id="3.40.50.11010">
    <property type="match status" value="1"/>
</dbReference>
<dbReference type="SUPFAM" id="SSF53756">
    <property type="entry name" value="UDP-Glycosyltransferase/glycogen phosphorylase"/>
    <property type="match status" value="1"/>
</dbReference>
<accession>A0A449IKZ3</accession>
<dbReference type="PANTHER" id="PTHR12526">
    <property type="entry name" value="GLYCOSYLTRANSFERASE"/>
    <property type="match status" value="1"/>
</dbReference>
<gene>
    <name evidence="2" type="ORF">NCTC10754_02677</name>
</gene>
<dbReference type="Proteomes" id="UP000330809">
    <property type="component" value="Unassembled WGS sequence"/>
</dbReference>
<protein>
    <submittedName>
        <fullName evidence="2">Group 1 glycosyl transferase</fullName>
    </submittedName>
</protein>
<organism evidence="2 3">
    <name type="scientific">Pseudomonas fragi</name>
    <dbReference type="NCBI Taxonomy" id="296"/>
    <lineage>
        <taxon>Bacteria</taxon>
        <taxon>Pseudomonadati</taxon>
        <taxon>Pseudomonadota</taxon>
        <taxon>Gammaproteobacteria</taxon>
        <taxon>Pseudomonadales</taxon>
        <taxon>Pseudomonadaceae</taxon>
        <taxon>Pseudomonas</taxon>
    </lineage>
</organism>
<name>A0A449IKZ3_PSEFR</name>
<evidence type="ECO:0000313" key="3">
    <source>
        <dbReference type="Proteomes" id="UP000330809"/>
    </source>
</evidence>
<dbReference type="InterPro" id="IPR054299">
    <property type="entry name" value="GumK_N"/>
</dbReference>
<dbReference type="Gene3D" id="3.40.50.2000">
    <property type="entry name" value="Glycogen Phosphorylase B"/>
    <property type="match status" value="1"/>
</dbReference>
<dbReference type="RefSeq" id="WP_133144474.1">
    <property type="nucleotide sequence ID" value="NZ_CAACYJ010000035.1"/>
</dbReference>
<dbReference type="Pfam" id="PF13692">
    <property type="entry name" value="Glyco_trans_1_4"/>
    <property type="match status" value="1"/>
</dbReference>
<evidence type="ECO:0000313" key="2">
    <source>
        <dbReference type="EMBL" id="VFB20065.1"/>
    </source>
</evidence>
<dbReference type="AlphaFoldDB" id="A0A449IKZ3"/>